<name>A0AAW0A4H0_9AGAR</name>
<feature type="transmembrane region" description="Helical" evidence="1">
    <location>
        <begin position="12"/>
        <end position="37"/>
    </location>
</feature>
<sequence length="319" mass="35396">MSSPAAVSHSTLGAMVIGTLVSYTLFGMSTIQVYLYYSGFPDDSRRLKFLVALVWALELAHSICIGQMLYNWLISDYTHPDRLDFLPWGLYVSGVFNACIALCVQGFYSFRIYTLWNSVYVPSLACILALSRLVLNIALVFFGQNVPVETFEKRSGWGLTVNWATGTANDLTIAISLVCWLYLNRSDVNQRTGALFDKIIKWTIQTGALLSATTTVTLICFLTMRKNYVWVAVYVVQARLYSNSFFSSLNSRTTLRAMDQATAATTPLSINELNAVAPAEAAKLNGAQESQRTMPIFAHSEVYNISVNTRRLSSGSVSQ</sequence>
<keyword evidence="4" id="KW-1185">Reference proteome</keyword>
<feature type="transmembrane region" description="Helical" evidence="1">
    <location>
        <begin position="120"/>
        <end position="143"/>
    </location>
</feature>
<evidence type="ECO:0000256" key="1">
    <source>
        <dbReference type="SAM" id="Phobius"/>
    </source>
</evidence>
<dbReference type="InterPro" id="IPR045339">
    <property type="entry name" value="DUF6534"/>
</dbReference>
<evidence type="ECO:0000313" key="3">
    <source>
        <dbReference type="EMBL" id="KAK7001013.1"/>
    </source>
</evidence>
<evidence type="ECO:0000313" key="4">
    <source>
        <dbReference type="Proteomes" id="UP001362999"/>
    </source>
</evidence>
<feature type="transmembrane region" description="Helical" evidence="1">
    <location>
        <begin position="204"/>
        <end position="224"/>
    </location>
</feature>
<comment type="caution">
    <text evidence="3">The sequence shown here is derived from an EMBL/GenBank/DDBJ whole genome shotgun (WGS) entry which is preliminary data.</text>
</comment>
<feature type="domain" description="DUF6534" evidence="2">
    <location>
        <begin position="167"/>
        <end position="253"/>
    </location>
</feature>
<protein>
    <recommendedName>
        <fullName evidence="2">DUF6534 domain-containing protein</fullName>
    </recommendedName>
</protein>
<organism evidence="3 4">
    <name type="scientific">Favolaschia claudopus</name>
    <dbReference type="NCBI Taxonomy" id="2862362"/>
    <lineage>
        <taxon>Eukaryota</taxon>
        <taxon>Fungi</taxon>
        <taxon>Dikarya</taxon>
        <taxon>Basidiomycota</taxon>
        <taxon>Agaricomycotina</taxon>
        <taxon>Agaricomycetes</taxon>
        <taxon>Agaricomycetidae</taxon>
        <taxon>Agaricales</taxon>
        <taxon>Marasmiineae</taxon>
        <taxon>Mycenaceae</taxon>
        <taxon>Favolaschia</taxon>
    </lineage>
</organism>
<reference evidence="3 4" key="1">
    <citation type="journal article" date="2024" name="J Genomics">
        <title>Draft genome sequencing and assembly of Favolaschia claudopus CIRM-BRFM 2984 isolated from oak limbs.</title>
        <authorList>
            <person name="Navarro D."/>
            <person name="Drula E."/>
            <person name="Chaduli D."/>
            <person name="Cazenave R."/>
            <person name="Ahrendt S."/>
            <person name="Wang J."/>
            <person name="Lipzen A."/>
            <person name="Daum C."/>
            <person name="Barry K."/>
            <person name="Grigoriev I.V."/>
            <person name="Favel A."/>
            <person name="Rosso M.N."/>
            <person name="Martin F."/>
        </authorList>
    </citation>
    <scope>NUCLEOTIDE SEQUENCE [LARGE SCALE GENOMIC DNA]</scope>
    <source>
        <strain evidence="3 4">CIRM-BRFM 2984</strain>
    </source>
</reference>
<dbReference type="PANTHER" id="PTHR40465:SF1">
    <property type="entry name" value="DUF6534 DOMAIN-CONTAINING PROTEIN"/>
    <property type="match status" value="1"/>
</dbReference>
<dbReference type="AlphaFoldDB" id="A0AAW0A4H0"/>
<evidence type="ECO:0000259" key="2">
    <source>
        <dbReference type="Pfam" id="PF20152"/>
    </source>
</evidence>
<dbReference type="Proteomes" id="UP001362999">
    <property type="component" value="Unassembled WGS sequence"/>
</dbReference>
<dbReference type="Pfam" id="PF20152">
    <property type="entry name" value="DUF6534"/>
    <property type="match status" value="1"/>
</dbReference>
<keyword evidence="1" id="KW-0812">Transmembrane</keyword>
<gene>
    <name evidence="3" type="ORF">R3P38DRAFT_1809879</name>
</gene>
<keyword evidence="1" id="KW-1133">Transmembrane helix</keyword>
<dbReference type="PANTHER" id="PTHR40465">
    <property type="entry name" value="CHROMOSOME 1, WHOLE GENOME SHOTGUN SEQUENCE"/>
    <property type="match status" value="1"/>
</dbReference>
<feature type="transmembrane region" description="Helical" evidence="1">
    <location>
        <begin position="85"/>
        <end position="108"/>
    </location>
</feature>
<proteinExistence type="predicted"/>
<dbReference type="EMBL" id="JAWWNJ010000085">
    <property type="protein sequence ID" value="KAK7001013.1"/>
    <property type="molecule type" value="Genomic_DNA"/>
</dbReference>
<accession>A0AAW0A4H0</accession>
<keyword evidence="1" id="KW-0472">Membrane</keyword>
<feature type="transmembrane region" description="Helical" evidence="1">
    <location>
        <begin position="49"/>
        <end position="73"/>
    </location>
</feature>